<feature type="modified residue" description="4-aspartylphosphate" evidence="2">
    <location>
        <position position="56"/>
    </location>
</feature>
<dbReference type="Pfam" id="PF00072">
    <property type="entry name" value="Response_reg"/>
    <property type="match status" value="1"/>
</dbReference>
<dbReference type="GO" id="GO:0000160">
    <property type="term" value="P:phosphorelay signal transduction system"/>
    <property type="evidence" value="ECO:0007669"/>
    <property type="project" value="InterPro"/>
</dbReference>
<evidence type="ECO:0000256" key="2">
    <source>
        <dbReference type="PROSITE-ProRule" id="PRU00169"/>
    </source>
</evidence>
<dbReference type="Proteomes" id="UP000005713">
    <property type="component" value="Unassembled WGS sequence"/>
</dbReference>
<dbReference type="PANTHER" id="PTHR44591:SF3">
    <property type="entry name" value="RESPONSE REGULATORY DOMAIN-CONTAINING PROTEIN"/>
    <property type="match status" value="1"/>
</dbReference>
<accession>A3K9A6</accession>
<dbReference type="InterPro" id="IPR011006">
    <property type="entry name" value="CheY-like_superfamily"/>
</dbReference>
<dbReference type="PROSITE" id="PS50110">
    <property type="entry name" value="RESPONSE_REGULATORY"/>
    <property type="match status" value="1"/>
</dbReference>
<dbReference type="eggNOG" id="COG2204">
    <property type="taxonomic scope" value="Bacteria"/>
</dbReference>
<dbReference type="SMART" id="SM00448">
    <property type="entry name" value="REC"/>
    <property type="match status" value="1"/>
</dbReference>
<dbReference type="EMBL" id="AAYA01000017">
    <property type="protein sequence ID" value="EBA06278.1"/>
    <property type="molecule type" value="Genomic_DNA"/>
</dbReference>
<comment type="caution">
    <text evidence="4">The sequence shown here is derived from an EMBL/GenBank/DDBJ whole genome shotgun (WGS) entry which is preliminary data.</text>
</comment>
<proteinExistence type="predicted"/>
<dbReference type="PANTHER" id="PTHR44591">
    <property type="entry name" value="STRESS RESPONSE REGULATOR PROTEIN 1"/>
    <property type="match status" value="1"/>
</dbReference>
<keyword evidence="5" id="KW-1185">Reference proteome</keyword>
<feature type="domain" description="Response regulatory" evidence="3">
    <location>
        <begin position="7"/>
        <end position="123"/>
    </location>
</feature>
<organism evidence="4 5">
    <name type="scientific">Sagittula stellata (strain ATCC 700073 / DSM 11524 / E-37)</name>
    <dbReference type="NCBI Taxonomy" id="388399"/>
    <lineage>
        <taxon>Bacteria</taxon>
        <taxon>Pseudomonadati</taxon>
        <taxon>Pseudomonadota</taxon>
        <taxon>Alphaproteobacteria</taxon>
        <taxon>Rhodobacterales</taxon>
        <taxon>Roseobacteraceae</taxon>
        <taxon>Sagittula</taxon>
    </lineage>
</organism>
<name>A3K9A6_SAGS3</name>
<dbReference type="InterPro" id="IPR050595">
    <property type="entry name" value="Bact_response_regulator"/>
</dbReference>
<dbReference type="SUPFAM" id="SSF52172">
    <property type="entry name" value="CheY-like"/>
    <property type="match status" value="1"/>
</dbReference>
<evidence type="ECO:0000256" key="1">
    <source>
        <dbReference type="ARBA" id="ARBA00022553"/>
    </source>
</evidence>
<evidence type="ECO:0000313" key="5">
    <source>
        <dbReference type="Proteomes" id="UP000005713"/>
    </source>
</evidence>
<dbReference type="Gene3D" id="3.40.50.2300">
    <property type="match status" value="1"/>
</dbReference>
<protein>
    <submittedName>
        <fullName evidence="4">Response regulator receiver domain protein (CheY-like)</fullName>
    </submittedName>
</protein>
<reference evidence="4 5" key="1">
    <citation type="submission" date="2006-06" db="EMBL/GenBank/DDBJ databases">
        <authorList>
            <person name="Moran M.A."/>
            <person name="Ferriera S."/>
            <person name="Johnson J."/>
            <person name="Kravitz S."/>
            <person name="Beeson K."/>
            <person name="Sutton G."/>
            <person name="Rogers Y.-H."/>
            <person name="Friedman R."/>
            <person name="Frazier M."/>
            <person name="Venter J.C."/>
        </authorList>
    </citation>
    <scope>NUCLEOTIDE SEQUENCE [LARGE SCALE GENOMIC DNA]</scope>
    <source>
        <strain evidence="4 5">E-37</strain>
    </source>
</reference>
<keyword evidence="1 2" id="KW-0597">Phosphoprotein</keyword>
<dbReference type="InterPro" id="IPR001789">
    <property type="entry name" value="Sig_transdc_resp-reg_receiver"/>
</dbReference>
<dbReference type="CDD" id="cd00156">
    <property type="entry name" value="REC"/>
    <property type="match status" value="1"/>
</dbReference>
<evidence type="ECO:0000259" key="3">
    <source>
        <dbReference type="PROSITE" id="PS50110"/>
    </source>
</evidence>
<sequence>MEPTLARILLADDDPEYRVAFTEAMDAVGHSVAAFGTVAEALEALRTEAFDIVFLDVIMDGGGAITAIHNVRAHDPDIPVVVITGRSELIDSPLFTKGLRSADAKIAKTSTLAELSEVVRVLTKN</sequence>
<gene>
    <name evidence="4" type="ORF">SSE37_15386</name>
</gene>
<evidence type="ECO:0000313" key="4">
    <source>
        <dbReference type="EMBL" id="EBA06278.1"/>
    </source>
</evidence>
<dbReference type="AlphaFoldDB" id="A3K9A6"/>